<feature type="domain" description="Smf/DprA SLOG" evidence="3">
    <location>
        <begin position="117"/>
        <end position="336"/>
    </location>
</feature>
<dbReference type="PANTHER" id="PTHR43022">
    <property type="entry name" value="PROTEIN SMF"/>
    <property type="match status" value="1"/>
</dbReference>
<dbReference type="InterPro" id="IPR057666">
    <property type="entry name" value="DrpA_SLOG"/>
</dbReference>
<gene>
    <name evidence="4" type="primary">dprA</name>
    <name evidence="4" type="ORF">GCM10009742_09580</name>
</gene>
<dbReference type="SUPFAM" id="SSF102405">
    <property type="entry name" value="MCP/YpsA-like"/>
    <property type="match status" value="1"/>
</dbReference>
<protein>
    <submittedName>
        <fullName evidence="4">DNA-processing protein DprA</fullName>
    </submittedName>
</protein>
<evidence type="ECO:0000313" key="5">
    <source>
        <dbReference type="Proteomes" id="UP001500190"/>
    </source>
</evidence>
<evidence type="ECO:0000259" key="3">
    <source>
        <dbReference type="Pfam" id="PF02481"/>
    </source>
</evidence>
<proteinExistence type="inferred from homology"/>
<accession>A0ABP4NZU1</accession>
<evidence type="ECO:0000256" key="2">
    <source>
        <dbReference type="SAM" id="MobiDB-lite"/>
    </source>
</evidence>
<dbReference type="InterPro" id="IPR003488">
    <property type="entry name" value="DprA"/>
</dbReference>
<dbReference type="NCBIfam" id="TIGR00732">
    <property type="entry name" value="dprA"/>
    <property type="match status" value="1"/>
</dbReference>
<dbReference type="Proteomes" id="UP001500190">
    <property type="component" value="Unassembled WGS sequence"/>
</dbReference>
<feature type="region of interest" description="Disordered" evidence="2">
    <location>
        <begin position="1"/>
        <end position="44"/>
    </location>
</feature>
<dbReference type="Pfam" id="PF02481">
    <property type="entry name" value="DNA_processg_A"/>
    <property type="match status" value="1"/>
</dbReference>
<evidence type="ECO:0000313" key="4">
    <source>
        <dbReference type="EMBL" id="GAA1569468.1"/>
    </source>
</evidence>
<comment type="caution">
    <text evidence="4">The sequence shown here is derived from an EMBL/GenBank/DDBJ whole genome shotgun (WGS) entry which is preliminary data.</text>
</comment>
<evidence type="ECO:0000256" key="1">
    <source>
        <dbReference type="ARBA" id="ARBA00006525"/>
    </source>
</evidence>
<feature type="compositionally biased region" description="Gly residues" evidence="2">
    <location>
        <begin position="25"/>
        <end position="36"/>
    </location>
</feature>
<dbReference type="Gene3D" id="3.40.50.450">
    <property type="match status" value="1"/>
</dbReference>
<dbReference type="EMBL" id="BAAAND010000001">
    <property type="protein sequence ID" value="GAA1569468.1"/>
    <property type="molecule type" value="Genomic_DNA"/>
</dbReference>
<organism evidence="4 5">
    <name type="scientific">Kribbella karoonensis</name>
    <dbReference type="NCBI Taxonomy" id="324851"/>
    <lineage>
        <taxon>Bacteria</taxon>
        <taxon>Bacillati</taxon>
        <taxon>Actinomycetota</taxon>
        <taxon>Actinomycetes</taxon>
        <taxon>Propionibacteriales</taxon>
        <taxon>Kribbellaceae</taxon>
        <taxon>Kribbella</taxon>
    </lineage>
</organism>
<comment type="similarity">
    <text evidence="1">Belongs to the DprA/Smf family.</text>
</comment>
<name>A0ABP4NZU1_9ACTN</name>
<dbReference type="RefSeq" id="WP_344188131.1">
    <property type="nucleotide sequence ID" value="NZ_BAAAND010000001.1"/>
</dbReference>
<sequence length="419" mass="43502">MTHAATLKRTLATTPTIELGAREAGSGGAGSGGFGPGTTTVVADGNGDQERLARVGLCRVIEPGDLAALKAFDGLSAQEIWDRLHHNRPEDERWSTRLATADPHRDLERATAVGARFVIPGDDEWPEQIDVLHEAGQLSRRAGVPFGLWVRGRANLRRAVSRAVAMVGSRACSSYGEHVAAELSSGLADNGVTIVSGGAYGIDAAAHRGALSAAGLTIAVLACGVDVSYPKRNAALLSRIAEEGLVVAELPPGCAPTKLRFLARNRLIAAVAQGTVVIEAAVRSGALNTAGWAEQCGRTVLAVPGPVTSRMSAGSHLLVRERNAVLATNVADIIEATSPLGTGLAPPPRAPQTITDTLSPDVQRTLDAVPVQTPAPAVRIATTAGLDLPTTERSLRTLAALTLITQTPTGWRLPPPTPT</sequence>
<keyword evidence="5" id="KW-1185">Reference proteome</keyword>
<reference evidence="5" key="1">
    <citation type="journal article" date="2019" name="Int. J. Syst. Evol. Microbiol.">
        <title>The Global Catalogue of Microorganisms (GCM) 10K type strain sequencing project: providing services to taxonomists for standard genome sequencing and annotation.</title>
        <authorList>
            <consortium name="The Broad Institute Genomics Platform"/>
            <consortium name="The Broad Institute Genome Sequencing Center for Infectious Disease"/>
            <person name="Wu L."/>
            <person name="Ma J."/>
        </authorList>
    </citation>
    <scope>NUCLEOTIDE SEQUENCE [LARGE SCALE GENOMIC DNA]</scope>
    <source>
        <strain evidence="5">JCM 14304</strain>
    </source>
</reference>
<dbReference type="PANTHER" id="PTHR43022:SF1">
    <property type="entry name" value="PROTEIN SMF"/>
    <property type="match status" value="1"/>
</dbReference>